<sequence length="198" mass="21158">MDKTFQLKIECEGSLTVRFCLCIYSAIAKPFGQSLKTSYTAVLGVCQSLQQQVHADVLQIDAILSQAKASVVNVNDTASFDAVTLVFQHMSASIANATDFGKLQVTRARPTVVESRDAISDIVFGIVGALQAIVADLSTAIEESLDFFNTSEIVKGLAALLVEGLLALIDGVLKPLLGLPFGEQLRSLINSIIKLISL</sequence>
<dbReference type="KEGG" id="amus:LMH87_001084"/>
<keyword evidence="2" id="KW-1185">Reference proteome</keyword>
<comment type="caution">
    <text evidence="1">The sequence shown here is derived from an EMBL/GenBank/DDBJ whole genome shotgun (WGS) entry which is preliminary data.</text>
</comment>
<name>A0A9W8QGP5_AKAMU</name>
<proteinExistence type="predicted"/>
<accession>A0A9W8QGP5</accession>
<dbReference type="AlphaFoldDB" id="A0A9W8QGP5"/>
<protein>
    <submittedName>
        <fullName evidence="1">Uncharacterized protein</fullName>
    </submittedName>
</protein>
<dbReference type="EMBL" id="JAJHUN010000007">
    <property type="protein sequence ID" value="KAJ4155859.1"/>
    <property type="molecule type" value="Genomic_DNA"/>
</dbReference>
<organism evidence="1 2">
    <name type="scientific">Akanthomyces muscarius</name>
    <name type="common">Entomopathogenic fungus</name>
    <name type="synonym">Lecanicillium muscarium</name>
    <dbReference type="NCBI Taxonomy" id="2231603"/>
    <lineage>
        <taxon>Eukaryota</taxon>
        <taxon>Fungi</taxon>
        <taxon>Dikarya</taxon>
        <taxon>Ascomycota</taxon>
        <taxon>Pezizomycotina</taxon>
        <taxon>Sordariomycetes</taxon>
        <taxon>Hypocreomycetidae</taxon>
        <taxon>Hypocreales</taxon>
        <taxon>Cordycipitaceae</taxon>
        <taxon>Akanthomyces</taxon>
    </lineage>
</organism>
<dbReference type="Proteomes" id="UP001144673">
    <property type="component" value="Chromosome 6"/>
</dbReference>
<evidence type="ECO:0000313" key="1">
    <source>
        <dbReference type="EMBL" id="KAJ4155859.1"/>
    </source>
</evidence>
<evidence type="ECO:0000313" key="2">
    <source>
        <dbReference type="Proteomes" id="UP001144673"/>
    </source>
</evidence>
<dbReference type="RefSeq" id="XP_056055983.1">
    <property type="nucleotide sequence ID" value="XM_056199102.1"/>
</dbReference>
<gene>
    <name evidence="1" type="ORF">LMH87_001084</name>
</gene>
<dbReference type="GeneID" id="80888243"/>
<reference evidence="1" key="1">
    <citation type="journal article" date="2023" name="Access Microbiol">
        <title>De-novo genome assembly for Akanthomyces muscarius, a biocontrol agent of insect agricultural pests.</title>
        <authorList>
            <person name="Erdos Z."/>
            <person name="Studholme D.J."/>
            <person name="Raymond B."/>
            <person name="Sharma M."/>
        </authorList>
    </citation>
    <scope>NUCLEOTIDE SEQUENCE</scope>
    <source>
        <strain evidence="1">Ve6</strain>
    </source>
</reference>